<feature type="transmembrane region" description="Helical" evidence="1">
    <location>
        <begin position="12"/>
        <end position="34"/>
    </location>
</feature>
<evidence type="ECO:0000313" key="2">
    <source>
        <dbReference type="EMBL" id="RMZ94101.1"/>
    </source>
</evidence>
<reference evidence="2 3" key="1">
    <citation type="journal article" date="2018" name="Sci. Rep.">
        <title>Genomic signatures of local adaptation to the degree of environmental predictability in rotifers.</title>
        <authorList>
            <person name="Franch-Gras L."/>
            <person name="Hahn C."/>
            <person name="Garcia-Roger E.M."/>
            <person name="Carmona M.J."/>
            <person name="Serra M."/>
            <person name="Gomez A."/>
        </authorList>
    </citation>
    <scope>NUCLEOTIDE SEQUENCE [LARGE SCALE GENOMIC DNA]</scope>
    <source>
        <strain evidence="2">HYR1</strain>
    </source>
</reference>
<accession>A0A3M7P4T0</accession>
<proteinExistence type="predicted"/>
<dbReference type="Proteomes" id="UP000276133">
    <property type="component" value="Unassembled WGS sequence"/>
</dbReference>
<sequence>MEKRFEFLYFHFRIVFSYLVKIGVNLCLTLLNVFDFWKGKNLCRPKFQLASLKRYYLEIHFII</sequence>
<keyword evidence="1" id="KW-0812">Transmembrane</keyword>
<evidence type="ECO:0000256" key="1">
    <source>
        <dbReference type="SAM" id="Phobius"/>
    </source>
</evidence>
<dbReference type="EMBL" id="REGN01013300">
    <property type="protein sequence ID" value="RMZ94101.1"/>
    <property type="molecule type" value="Genomic_DNA"/>
</dbReference>
<dbReference type="AlphaFoldDB" id="A0A3M7P4T0"/>
<gene>
    <name evidence="2" type="ORF">BpHYR1_023430</name>
</gene>
<protein>
    <submittedName>
        <fullName evidence="2">Uncharacterized protein</fullName>
    </submittedName>
</protein>
<evidence type="ECO:0000313" key="3">
    <source>
        <dbReference type="Proteomes" id="UP000276133"/>
    </source>
</evidence>
<comment type="caution">
    <text evidence="2">The sequence shown here is derived from an EMBL/GenBank/DDBJ whole genome shotgun (WGS) entry which is preliminary data.</text>
</comment>
<keyword evidence="1" id="KW-1133">Transmembrane helix</keyword>
<keyword evidence="3" id="KW-1185">Reference proteome</keyword>
<keyword evidence="1" id="KW-0472">Membrane</keyword>
<organism evidence="2 3">
    <name type="scientific">Brachionus plicatilis</name>
    <name type="common">Marine rotifer</name>
    <name type="synonym">Brachionus muelleri</name>
    <dbReference type="NCBI Taxonomy" id="10195"/>
    <lineage>
        <taxon>Eukaryota</taxon>
        <taxon>Metazoa</taxon>
        <taxon>Spiralia</taxon>
        <taxon>Gnathifera</taxon>
        <taxon>Rotifera</taxon>
        <taxon>Eurotatoria</taxon>
        <taxon>Monogononta</taxon>
        <taxon>Pseudotrocha</taxon>
        <taxon>Ploima</taxon>
        <taxon>Brachionidae</taxon>
        <taxon>Brachionus</taxon>
    </lineage>
</organism>
<name>A0A3M7P4T0_BRAPC</name>